<dbReference type="InterPro" id="IPR016186">
    <property type="entry name" value="C-type_lectin-like/link_sf"/>
</dbReference>
<dbReference type="STRING" id="8153.ENSHBUP00000012559"/>
<evidence type="ECO:0000313" key="3">
    <source>
        <dbReference type="Ensembl" id="ENSHBUP00000012559.1"/>
    </source>
</evidence>
<dbReference type="OMA" id="NDERNCC"/>
<keyword evidence="1" id="KW-1015">Disulfide bond</keyword>
<dbReference type="PANTHER" id="PTHR45784:SF3">
    <property type="entry name" value="C-TYPE LECTIN DOMAIN FAMILY 4 MEMBER K-LIKE-RELATED"/>
    <property type="match status" value="1"/>
</dbReference>
<dbReference type="InterPro" id="IPR001304">
    <property type="entry name" value="C-type_lectin-like"/>
</dbReference>
<proteinExistence type="predicted"/>
<evidence type="ECO:0000259" key="2">
    <source>
        <dbReference type="PROSITE" id="PS50041"/>
    </source>
</evidence>
<feature type="domain" description="C-type lectin" evidence="2">
    <location>
        <begin position="32"/>
        <end position="141"/>
    </location>
</feature>
<reference evidence="3" key="1">
    <citation type="submission" date="2025-08" db="UniProtKB">
        <authorList>
            <consortium name="Ensembl"/>
        </authorList>
    </citation>
    <scope>IDENTIFICATION</scope>
</reference>
<dbReference type="Pfam" id="PF00059">
    <property type="entry name" value="Lectin_C"/>
    <property type="match status" value="1"/>
</dbReference>
<dbReference type="AlphaFoldDB" id="A0A3Q2VMR9"/>
<sequence>MLCFFCLYFGFSVISFLTLLLFAFMFIVSFSESDVTFVFIKKKMTWTDAQSFCRANYTDLASVRNMSENQKIKELIPKGKKVWIGLFRGWMWTDGSKTSFTYWNVNQPSSVVSYNCASVYFGAAGKWESHTCDFRRGFICYNGSGTLQVYFDCSC</sequence>
<dbReference type="PROSITE" id="PS00615">
    <property type="entry name" value="C_TYPE_LECTIN_1"/>
    <property type="match status" value="1"/>
</dbReference>
<dbReference type="PANTHER" id="PTHR45784">
    <property type="entry name" value="C-TYPE LECTIN DOMAIN FAMILY 20 MEMBER A-RELATED"/>
    <property type="match status" value="1"/>
</dbReference>
<dbReference type="Ensembl" id="ENSHBUT00000032596.1">
    <property type="protein sequence ID" value="ENSHBUP00000012559.1"/>
    <property type="gene ID" value="ENSHBUG00000014282.1"/>
</dbReference>
<dbReference type="SMART" id="SM00034">
    <property type="entry name" value="CLECT"/>
    <property type="match status" value="1"/>
</dbReference>
<dbReference type="PROSITE" id="PS50041">
    <property type="entry name" value="C_TYPE_LECTIN_2"/>
    <property type="match status" value="1"/>
</dbReference>
<organism evidence="3 4">
    <name type="scientific">Haplochromis burtoni</name>
    <name type="common">Burton's mouthbrooder</name>
    <name type="synonym">Chromis burtoni</name>
    <dbReference type="NCBI Taxonomy" id="8153"/>
    <lineage>
        <taxon>Eukaryota</taxon>
        <taxon>Metazoa</taxon>
        <taxon>Chordata</taxon>
        <taxon>Craniata</taxon>
        <taxon>Vertebrata</taxon>
        <taxon>Euteleostomi</taxon>
        <taxon>Actinopterygii</taxon>
        <taxon>Neopterygii</taxon>
        <taxon>Teleostei</taxon>
        <taxon>Neoteleostei</taxon>
        <taxon>Acanthomorphata</taxon>
        <taxon>Ovalentaria</taxon>
        <taxon>Cichlomorphae</taxon>
        <taxon>Cichliformes</taxon>
        <taxon>Cichlidae</taxon>
        <taxon>African cichlids</taxon>
        <taxon>Pseudocrenilabrinae</taxon>
        <taxon>Haplochromini</taxon>
        <taxon>Haplochromis</taxon>
    </lineage>
</organism>
<dbReference type="Gene3D" id="3.10.100.10">
    <property type="entry name" value="Mannose-Binding Protein A, subunit A"/>
    <property type="match status" value="1"/>
</dbReference>
<evidence type="ECO:0000256" key="1">
    <source>
        <dbReference type="ARBA" id="ARBA00023157"/>
    </source>
</evidence>
<dbReference type="InterPro" id="IPR016187">
    <property type="entry name" value="CTDL_fold"/>
</dbReference>
<dbReference type="Proteomes" id="UP000264840">
    <property type="component" value="Unplaced"/>
</dbReference>
<evidence type="ECO:0000313" key="4">
    <source>
        <dbReference type="Proteomes" id="UP000264840"/>
    </source>
</evidence>
<dbReference type="GeneTree" id="ENSGT01100000263473"/>
<name>A0A3Q2VMR9_HAPBU</name>
<keyword evidence="4" id="KW-1185">Reference proteome</keyword>
<reference evidence="3" key="2">
    <citation type="submission" date="2025-09" db="UniProtKB">
        <authorList>
            <consortium name="Ensembl"/>
        </authorList>
    </citation>
    <scope>IDENTIFICATION</scope>
</reference>
<dbReference type="SUPFAM" id="SSF56436">
    <property type="entry name" value="C-type lectin-like"/>
    <property type="match status" value="1"/>
</dbReference>
<dbReference type="InterPro" id="IPR018378">
    <property type="entry name" value="C-type_lectin_CS"/>
</dbReference>
<protein>
    <recommendedName>
        <fullName evidence="2">C-type lectin domain-containing protein</fullName>
    </recommendedName>
</protein>
<accession>A0A3Q2VMR9</accession>